<dbReference type="InterPro" id="IPR016181">
    <property type="entry name" value="Acyl_CoA_acyltransferase"/>
</dbReference>
<dbReference type="PATRIC" id="fig|1121305.3.peg.1436"/>
<dbReference type="CDD" id="cd04301">
    <property type="entry name" value="NAT_SF"/>
    <property type="match status" value="1"/>
</dbReference>
<dbReference type="GO" id="GO:0004343">
    <property type="term" value="F:glucosamine 6-phosphate N-acetyltransferase activity"/>
    <property type="evidence" value="ECO:0007669"/>
    <property type="project" value="TreeGrafter"/>
</dbReference>
<comment type="caution">
    <text evidence="2">The sequence shown here is derived from an EMBL/GenBank/DDBJ whole genome shotgun (WGS) entry which is preliminary data.</text>
</comment>
<proteinExistence type="predicted"/>
<name>A0A151AMY5_9CLOT</name>
<keyword evidence="2" id="KW-0808">Transferase</keyword>
<dbReference type="AlphaFoldDB" id="A0A151AMY5"/>
<dbReference type="Pfam" id="PF13673">
    <property type="entry name" value="Acetyltransf_10"/>
    <property type="match status" value="1"/>
</dbReference>
<evidence type="ECO:0000259" key="1">
    <source>
        <dbReference type="PROSITE" id="PS51186"/>
    </source>
</evidence>
<reference evidence="2 3" key="1">
    <citation type="submission" date="2016-02" db="EMBL/GenBank/DDBJ databases">
        <title>Genome sequence of Clostridium colicanis DSM 13634.</title>
        <authorList>
            <person name="Poehlein A."/>
            <person name="Daniel R."/>
        </authorList>
    </citation>
    <scope>NUCLEOTIDE SEQUENCE [LARGE SCALE GENOMIC DNA]</scope>
    <source>
        <strain evidence="2 3">DSM 13634</strain>
    </source>
</reference>
<dbReference type="PANTHER" id="PTHR13355">
    <property type="entry name" value="GLUCOSAMINE 6-PHOSPHATE N-ACETYLTRANSFERASE"/>
    <property type="match status" value="1"/>
</dbReference>
<dbReference type="SUPFAM" id="SSF55729">
    <property type="entry name" value="Acyl-CoA N-acyltransferases (Nat)"/>
    <property type="match status" value="1"/>
</dbReference>
<dbReference type="PANTHER" id="PTHR13355:SF11">
    <property type="entry name" value="GLUCOSAMINE 6-PHOSPHATE N-ACETYLTRANSFERASE"/>
    <property type="match status" value="1"/>
</dbReference>
<dbReference type="EMBL" id="LTBB01000006">
    <property type="protein sequence ID" value="KYH28991.1"/>
    <property type="molecule type" value="Genomic_DNA"/>
</dbReference>
<sequence>MKWHIKKFDELTLNELYNILKERTNVFVVEQNCPYPEIDGKDTKCFHLFAEENGEIAAYLRILPPGVSFQEMALGRVIVKKEYRGLGLGKELLRRGIEFAEKEMKEQKIKIAAQQYLTKFYGSFGFKVASETYLEDGIPHVNMIYKK</sequence>
<protein>
    <submittedName>
        <fullName evidence="2">Putative acyltransferase</fullName>
    </submittedName>
</protein>
<gene>
    <name evidence="2" type="ORF">CLCOL_14310</name>
</gene>
<evidence type="ECO:0000313" key="2">
    <source>
        <dbReference type="EMBL" id="KYH28991.1"/>
    </source>
</evidence>
<dbReference type="Proteomes" id="UP000075374">
    <property type="component" value="Unassembled WGS sequence"/>
</dbReference>
<keyword evidence="2" id="KW-0012">Acyltransferase</keyword>
<dbReference type="Gene3D" id="3.40.630.30">
    <property type="match status" value="1"/>
</dbReference>
<evidence type="ECO:0000313" key="3">
    <source>
        <dbReference type="Proteomes" id="UP000075374"/>
    </source>
</evidence>
<keyword evidence="3" id="KW-1185">Reference proteome</keyword>
<dbReference type="RefSeq" id="WP_061858281.1">
    <property type="nucleotide sequence ID" value="NZ_LTBB01000006.1"/>
</dbReference>
<organism evidence="2 3">
    <name type="scientific">Clostridium colicanis DSM 13634</name>
    <dbReference type="NCBI Taxonomy" id="1121305"/>
    <lineage>
        <taxon>Bacteria</taxon>
        <taxon>Bacillati</taxon>
        <taxon>Bacillota</taxon>
        <taxon>Clostridia</taxon>
        <taxon>Eubacteriales</taxon>
        <taxon>Clostridiaceae</taxon>
        <taxon>Clostridium</taxon>
    </lineage>
</organism>
<dbReference type="InterPro" id="IPR039143">
    <property type="entry name" value="GNPNAT1-like"/>
</dbReference>
<feature type="domain" description="N-acetyltransferase" evidence="1">
    <location>
        <begin position="6"/>
        <end position="147"/>
    </location>
</feature>
<dbReference type="InterPro" id="IPR000182">
    <property type="entry name" value="GNAT_dom"/>
</dbReference>
<accession>A0A151AMY5</accession>
<dbReference type="STRING" id="1121305.CLCOL_14310"/>
<dbReference type="PROSITE" id="PS51186">
    <property type="entry name" value="GNAT"/>
    <property type="match status" value="1"/>
</dbReference>